<protein>
    <submittedName>
        <fullName evidence="1">Uncharacterized protein</fullName>
    </submittedName>
</protein>
<dbReference type="RefSeq" id="WP_284679131.1">
    <property type="nucleotide sequence ID" value="NZ_CP060096.1"/>
</dbReference>
<name>A0A975ATW4_9THEO</name>
<dbReference type="EMBL" id="CP060096">
    <property type="protein sequence ID" value="QSZ26459.1"/>
    <property type="molecule type" value="Genomic_DNA"/>
</dbReference>
<keyword evidence="2" id="KW-1185">Reference proteome</keyword>
<sequence>MEAVMPMNGFMELTEDNLMLIDAGTWSTHDLGVWMGTTAAAGAVEDGTVGAVGIFFKRS</sequence>
<dbReference type="Proteomes" id="UP000671913">
    <property type="component" value="Chromosome"/>
</dbReference>
<dbReference type="KEGG" id="aaut:ACETAC_05890"/>
<dbReference type="AlphaFoldDB" id="A0A975ATW4"/>
<evidence type="ECO:0000313" key="1">
    <source>
        <dbReference type="EMBL" id="QSZ26459.1"/>
    </source>
</evidence>
<evidence type="ECO:0000313" key="2">
    <source>
        <dbReference type="Proteomes" id="UP000671913"/>
    </source>
</evidence>
<proteinExistence type="predicted"/>
<gene>
    <name evidence="1" type="ORF">ACETAC_05890</name>
</gene>
<accession>A0A975ATW4</accession>
<reference evidence="1" key="1">
    <citation type="submission" date="2020-08" db="EMBL/GenBank/DDBJ databases">
        <title>Genomic insights into the carbon and energy metabolism of the first obligate autotrophic acetogenic bacterium Aceticella autotrophica gen. nov., sp. nov.</title>
        <authorList>
            <person name="Toshchakov S.V."/>
            <person name="Elcheninov A.G."/>
            <person name="Kublanov I.V."/>
            <person name="Frolov E.N."/>
            <person name="Lebedinsky A.V."/>
        </authorList>
    </citation>
    <scope>NUCLEOTIDE SEQUENCE</scope>
    <source>
        <strain evidence="1">3443-3Ac</strain>
    </source>
</reference>
<organism evidence="1 2">
    <name type="scientific">Aceticella autotrophica</name>
    <dbReference type="NCBI Taxonomy" id="2755338"/>
    <lineage>
        <taxon>Bacteria</taxon>
        <taxon>Bacillati</taxon>
        <taxon>Bacillota</taxon>
        <taxon>Clostridia</taxon>
        <taxon>Thermoanaerobacterales</taxon>
        <taxon>Thermoanaerobacteraceae</taxon>
        <taxon>Aceticella</taxon>
    </lineage>
</organism>